<feature type="region of interest" description="Disordered" evidence="1">
    <location>
        <begin position="33"/>
        <end position="65"/>
    </location>
</feature>
<feature type="compositionally biased region" description="Pro residues" evidence="1">
    <location>
        <begin position="52"/>
        <end position="63"/>
    </location>
</feature>
<dbReference type="GO" id="GO:0016616">
    <property type="term" value="F:oxidoreductase activity, acting on the CH-OH group of donors, NAD or NADP as acceptor"/>
    <property type="evidence" value="ECO:0007669"/>
    <property type="project" value="InterPro"/>
</dbReference>
<dbReference type="EnsemblMetazoa" id="MESCA003070-RA">
    <property type="protein sequence ID" value="MESCA003070-PA"/>
    <property type="gene ID" value="MESCA003070"/>
</dbReference>
<dbReference type="STRING" id="36166.T1GI03"/>
<protein>
    <recommendedName>
        <fullName evidence="2">D-isomer specific 2-hydroxyacid dehydrogenase catalytic domain-containing protein</fullName>
    </recommendedName>
</protein>
<dbReference type="GO" id="GO:0006357">
    <property type="term" value="P:regulation of transcription by RNA polymerase II"/>
    <property type="evidence" value="ECO:0007669"/>
    <property type="project" value="TreeGrafter"/>
</dbReference>
<dbReference type="InterPro" id="IPR036291">
    <property type="entry name" value="NAD(P)-bd_dom_sf"/>
</dbReference>
<organism evidence="3 4">
    <name type="scientific">Megaselia scalaris</name>
    <name type="common">Humpbacked fly</name>
    <name type="synonym">Phora scalaris</name>
    <dbReference type="NCBI Taxonomy" id="36166"/>
    <lineage>
        <taxon>Eukaryota</taxon>
        <taxon>Metazoa</taxon>
        <taxon>Ecdysozoa</taxon>
        <taxon>Arthropoda</taxon>
        <taxon>Hexapoda</taxon>
        <taxon>Insecta</taxon>
        <taxon>Pterygota</taxon>
        <taxon>Neoptera</taxon>
        <taxon>Endopterygota</taxon>
        <taxon>Diptera</taxon>
        <taxon>Brachycera</taxon>
        <taxon>Muscomorpha</taxon>
        <taxon>Platypezoidea</taxon>
        <taxon>Phoridae</taxon>
        <taxon>Megaseliini</taxon>
        <taxon>Megaselia</taxon>
    </lineage>
</organism>
<evidence type="ECO:0000313" key="4">
    <source>
        <dbReference type="Proteomes" id="UP000015102"/>
    </source>
</evidence>
<dbReference type="GO" id="GO:0051287">
    <property type="term" value="F:NAD binding"/>
    <property type="evidence" value="ECO:0007669"/>
    <property type="project" value="InterPro"/>
</dbReference>
<dbReference type="GO" id="GO:0001221">
    <property type="term" value="F:transcription coregulator binding"/>
    <property type="evidence" value="ECO:0007669"/>
    <property type="project" value="TreeGrafter"/>
</dbReference>
<dbReference type="PANTHER" id="PTHR46029">
    <property type="entry name" value="C-TERMINAL-BINDING PROTEIN"/>
    <property type="match status" value="1"/>
</dbReference>
<dbReference type="GO" id="GO:0005634">
    <property type="term" value="C:nucleus"/>
    <property type="evidence" value="ECO:0007669"/>
    <property type="project" value="TreeGrafter"/>
</dbReference>
<dbReference type="GO" id="GO:0140297">
    <property type="term" value="F:DNA-binding transcription factor binding"/>
    <property type="evidence" value="ECO:0007669"/>
    <property type="project" value="TreeGrafter"/>
</dbReference>
<reference evidence="3" key="2">
    <citation type="submission" date="2015-06" db="UniProtKB">
        <authorList>
            <consortium name="EnsemblMetazoa"/>
        </authorList>
    </citation>
    <scope>IDENTIFICATION</scope>
</reference>
<evidence type="ECO:0000256" key="1">
    <source>
        <dbReference type="SAM" id="MobiDB-lite"/>
    </source>
</evidence>
<dbReference type="InterPro" id="IPR051638">
    <property type="entry name" value="CTBP_dehydrogenase"/>
</dbReference>
<evidence type="ECO:0000259" key="2">
    <source>
        <dbReference type="Pfam" id="PF00389"/>
    </source>
</evidence>
<evidence type="ECO:0000313" key="3">
    <source>
        <dbReference type="EnsemblMetazoa" id="MESCA003070-PA"/>
    </source>
</evidence>
<keyword evidence="4" id="KW-1185">Reference proteome</keyword>
<name>T1GI03_MEGSC</name>
<dbReference type="Gene3D" id="3.40.50.720">
    <property type="entry name" value="NAD(P)-binding Rossmann-like Domain"/>
    <property type="match status" value="2"/>
</dbReference>
<dbReference type="HOGENOM" id="CLU_1205979_0_0_1"/>
<feature type="domain" description="D-isomer specific 2-hydroxyacid dehydrogenase catalytic" evidence="2">
    <location>
        <begin position="91"/>
        <end position="189"/>
    </location>
</feature>
<dbReference type="InterPro" id="IPR006139">
    <property type="entry name" value="D-isomer_2_OHA_DH_cat_dom"/>
</dbReference>
<reference evidence="4" key="1">
    <citation type="submission" date="2013-02" db="EMBL/GenBank/DDBJ databases">
        <authorList>
            <person name="Hughes D."/>
        </authorList>
    </citation>
    <scope>NUCLEOTIDE SEQUENCE</scope>
    <source>
        <strain>Durham</strain>
        <strain evidence="4">NC isolate 2 -- Noor lab</strain>
    </source>
</reference>
<dbReference type="Proteomes" id="UP000015102">
    <property type="component" value="Unassembled WGS sequence"/>
</dbReference>
<dbReference type="Pfam" id="PF00389">
    <property type="entry name" value="2-Hacid_dh"/>
    <property type="match status" value="1"/>
</dbReference>
<dbReference type="GO" id="GO:0003714">
    <property type="term" value="F:transcription corepressor activity"/>
    <property type="evidence" value="ECO:0007669"/>
    <property type="project" value="TreeGrafter"/>
</dbReference>
<proteinExistence type="predicted"/>
<dbReference type="EMBL" id="CAQQ02138653">
    <property type="status" value="NOT_ANNOTATED_CDS"/>
    <property type="molecule type" value="Genomic_DNA"/>
</dbReference>
<dbReference type="GO" id="GO:0003713">
    <property type="term" value="F:transcription coactivator activity"/>
    <property type="evidence" value="ECO:0007669"/>
    <property type="project" value="TreeGrafter"/>
</dbReference>
<sequence>MCDKYLFFYLKILKTTGLNGGYYTGLQAQAQAAHSTTPHESAPHVGGSGGNIPPPVVPPPVSATPPVSTVPQSQVGLQLGLVSKSVLNEAVGALMWHTIILTKEDLEKFKALRIIVRIGSGTDNIDVKAAGELGIAVCNVPGYGLEEVADTTMCLILNLYRRTYWLANMVREGKKFTGPEQVREAAQNISTLSLQGCARIRGDTLGLVGLGRIGSAVALRAKAFGFNVIF</sequence>
<dbReference type="PANTHER" id="PTHR46029:SF7">
    <property type="entry name" value="C-TERMINAL-BINDING PROTEIN"/>
    <property type="match status" value="1"/>
</dbReference>
<dbReference type="EMBL" id="CAQQ02138652">
    <property type="status" value="NOT_ANNOTATED_CDS"/>
    <property type="molecule type" value="Genomic_DNA"/>
</dbReference>
<dbReference type="SUPFAM" id="SSF51735">
    <property type="entry name" value="NAD(P)-binding Rossmann-fold domains"/>
    <property type="match status" value="1"/>
</dbReference>
<dbReference type="AlphaFoldDB" id="T1GI03"/>
<dbReference type="SUPFAM" id="SSF52283">
    <property type="entry name" value="Formate/glycerate dehydrogenase catalytic domain-like"/>
    <property type="match status" value="1"/>
</dbReference>
<accession>T1GI03</accession>